<dbReference type="Proteomes" id="UP001358586">
    <property type="component" value="Chromosome 5"/>
</dbReference>
<accession>A0ABR0Q2J2</accession>
<keyword evidence="2" id="KW-1185">Reference proteome</keyword>
<protein>
    <submittedName>
        <fullName evidence="1">Uncharacterized protein</fullName>
    </submittedName>
</protein>
<evidence type="ECO:0000313" key="1">
    <source>
        <dbReference type="EMBL" id="KAK5833545.1"/>
    </source>
</evidence>
<name>A0ABR0Q2J2_GOSAR</name>
<sequence>MSSMSNTMKQLLDVVRHRAIMNILMEEVEHDVLKLEEIYSTIVVHGELRIDFNKSLEWENNISGRRYDEPDMLNLQGRS</sequence>
<comment type="caution">
    <text evidence="1">The sequence shown here is derived from an EMBL/GenBank/DDBJ whole genome shotgun (WGS) entry which is preliminary data.</text>
</comment>
<organism evidence="1 2">
    <name type="scientific">Gossypium arboreum</name>
    <name type="common">Tree cotton</name>
    <name type="synonym">Gossypium nanking</name>
    <dbReference type="NCBI Taxonomy" id="29729"/>
    <lineage>
        <taxon>Eukaryota</taxon>
        <taxon>Viridiplantae</taxon>
        <taxon>Streptophyta</taxon>
        <taxon>Embryophyta</taxon>
        <taxon>Tracheophyta</taxon>
        <taxon>Spermatophyta</taxon>
        <taxon>Magnoliopsida</taxon>
        <taxon>eudicotyledons</taxon>
        <taxon>Gunneridae</taxon>
        <taxon>Pentapetalae</taxon>
        <taxon>rosids</taxon>
        <taxon>malvids</taxon>
        <taxon>Malvales</taxon>
        <taxon>Malvaceae</taxon>
        <taxon>Malvoideae</taxon>
        <taxon>Gossypium</taxon>
    </lineage>
</organism>
<gene>
    <name evidence="1" type="ORF">PVK06_017391</name>
</gene>
<reference evidence="1 2" key="1">
    <citation type="submission" date="2023-03" db="EMBL/GenBank/DDBJ databases">
        <title>WGS of Gossypium arboreum.</title>
        <authorList>
            <person name="Yu D."/>
        </authorList>
    </citation>
    <scope>NUCLEOTIDE SEQUENCE [LARGE SCALE GENOMIC DNA]</scope>
    <source>
        <tissue evidence="1">Leaf</tissue>
    </source>
</reference>
<proteinExistence type="predicted"/>
<evidence type="ECO:0000313" key="2">
    <source>
        <dbReference type="Proteomes" id="UP001358586"/>
    </source>
</evidence>
<dbReference type="EMBL" id="JARKNE010000005">
    <property type="protein sequence ID" value="KAK5833545.1"/>
    <property type="molecule type" value="Genomic_DNA"/>
</dbReference>